<evidence type="ECO:0008006" key="4">
    <source>
        <dbReference type="Google" id="ProtNLM"/>
    </source>
</evidence>
<dbReference type="InterPro" id="IPR045781">
    <property type="entry name" value="SxtJ"/>
</dbReference>
<sequence length="139" mass="15978">MKRILETMKGEFRTLDTSKKQLQKFGLLVGGIILLIVGFLGLVLHRELHAVMPMIGVALVVLSLVAPRILLWPYYAWMGFAIIIGYFIGNILLIVLFYVFVTPIALLRSLFRKSETKSANSYWIKREKGWTKESMEQLF</sequence>
<keyword evidence="1" id="KW-1133">Transmembrane helix</keyword>
<feature type="transmembrane region" description="Helical" evidence="1">
    <location>
        <begin position="51"/>
        <end position="71"/>
    </location>
</feature>
<dbReference type="EMBL" id="MHLI01000006">
    <property type="protein sequence ID" value="OGZ05824.1"/>
    <property type="molecule type" value="Genomic_DNA"/>
</dbReference>
<dbReference type="Proteomes" id="UP000177122">
    <property type="component" value="Unassembled WGS sequence"/>
</dbReference>
<evidence type="ECO:0000256" key="1">
    <source>
        <dbReference type="SAM" id="Phobius"/>
    </source>
</evidence>
<proteinExistence type="predicted"/>
<accession>A0A1G2CWU6</accession>
<keyword evidence="1" id="KW-0812">Transmembrane</keyword>
<feature type="transmembrane region" description="Helical" evidence="1">
    <location>
        <begin position="77"/>
        <end position="107"/>
    </location>
</feature>
<evidence type="ECO:0000313" key="2">
    <source>
        <dbReference type="EMBL" id="OGZ05824.1"/>
    </source>
</evidence>
<name>A0A1G2CWU6_9BACT</name>
<gene>
    <name evidence="2" type="ORF">A2845_03400</name>
</gene>
<dbReference type="AlphaFoldDB" id="A0A1G2CWU6"/>
<dbReference type="Pfam" id="PF19588">
    <property type="entry name" value="SxtJ"/>
    <property type="match status" value="1"/>
</dbReference>
<organism evidence="2 3">
    <name type="scientific">Candidatus Lloydbacteria bacterium RIFCSPHIGHO2_01_FULL_49_22</name>
    <dbReference type="NCBI Taxonomy" id="1798658"/>
    <lineage>
        <taxon>Bacteria</taxon>
        <taxon>Candidatus Lloydiibacteriota</taxon>
    </lineage>
</organism>
<protein>
    <recommendedName>
        <fullName evidence="4">SxtJ</fullName>
    </recommendedName>
</protein>
<feature type="transmembrane region" description="Helical" evidence="1">
    <location>
        <begin position="25"/>
        <end position="44"/>
    </location>
</feature>
<keyword evidence="1" id="KW-0472">Membrane</keyword>
<reference evidence="2 3" key="1">
    <citation type="journal article" date="2016" name="Nat. Commun.">
        <title>Thousands of microbial genomes shed light on interconnected biogeochemical processes in an aquifer system.</title>
        <authorList>
            <person name="Anantharaman K."/>
            <person name="Brown C.T."/>
            <person name="Hug L.A."/>
            <person name="Sharon I."/>
            <person name="Castelle C.J."/>
            <person name="Probst A.J."/>
            <person name="Thomas B.C."/>
            <person name="Singh A."/>
            <person name="Wilkins M.J."/>
            <person name="Karaoz U."/>
            <person name="Brodie E.L."/>
            <person name="Williams K.H."/>
            <person name="Hubbard S.S."/>
            <person name="Banfield J.F."/>
        </authorList>
    </citation>
    <scope>NUCLEOTIDE SEQUENCE [LARGE SCALE GENOMIC DNA]</scope>
</reference>
<evidence type="ECO:0000313" key="3">
    <source>
        <dbReference type="Proteomes" id="UP000177122"/>
    </source>
</evidence>
<comment type="caution">
    <text evidence="2">The sequence shown here is derived from an EMBL/GenBank/DDBJ whole genome shotgun (WGS) entry which is preliminary data.</text>
</comment>